<dbReference type="Proteomes" id="UP000887580">
    <property type="component" value="Unplaced"/>
</dbReference>
<organism evidence="1 2">
    <name type="scientific">Panagrolaimus sp. PS1159</name>
    <dbReference type="NCBI Taxonomy" id="55785"/>
    <lineage>
        <taxon>Eukaryota</taxon>
        <taxon>Metazoa</taxon>
        <taxon>Ecdysozoa</taxon>
        <taxon>Nematoda</taxon>
        <taxon>Chromadorea</taxon>
        <taxon>Rhabditida</taxon>
        <taxon>Tylenchina</taxon>
        <taxon>Panagrolaimomorpha</taxon>
        <taxon>Panagrolaimoidea</taxon>
        <taxon>Panagrolaimidae</taxon>
        <taxon>Panagrolaimus</taxon>
    </lineage>
</organism>
<evidence type="ECO:0000313" key="1">
    <source>
        <dbReference type="Proteomes" id="UP000887580"/>
    </source>
</evidence>
<proteinExistence type="predicted"/>
<protein>
    <submittedName>
        <fullName evidence="2">Protein kinase domain-containing protein</fullName>
    </submittedName>
</protein>
<name>A0AC35F7D6_9BILA</name>
<dbReference type="WBParaSite" id="PS1159_v2.g1467.t1">
    <property type="protein sequence ID" value="PS1159_v2.g1467.t1"/>
    <property type="gene ID" value="PS1159_v2.g1467"/>
</dbReference>
<reference evidence="2" key="1">
    <citation type="submission" date="2022-11" db="UniProtKB">
        <authorList>
            <consortium name="WormBaseParasite"/>
        </authorList>
    </citation>
    <scope>IDENTIFICATION</scope>
</reference>
<sequence length="129" mass="15013">MDGDLGNYINEQKLNNSNIEIYQFLNWSKQIADGLFFLNFKKIIHGDLKSKNIFLTKNKTQAKIGDYDDRFLIKNGKINLPNGTEGWHAPETIKGIWTHKADVFSFALILWSMFTLKEPENMINIEEEM</sequence>
<evidence type="ECO:0000313" key="2">
    <source>
        <dbReference type="WBParaSite" id="PS1159_v2.g1467.t1"/>
    </source>
</evidence>
<accession>A0AC35F7D6</accession>